<reference evidence="2" key="1">
    <citation type="submission" date="2018-03" db="EMBL/GenBank/DDBJ databases">
        <title>Ecological and genomic features of two cosmopolitan and abundant freshwater picocyanobacteria.</title>
        <authorList>
            <person name="Cabello-Yeves P.J."/>
            <person name="Picazo A."/>
            <person name="Camacho A."/>
            <person name="Callieri C."/>
            <person name="Rosselli R."/>
            <person name="Roda-Garcia J."/>
            <person name="Coutinho F.H."/>
            <person name="Rodriguez-Valera F."/>
        </authorList>
    </citation>
    <scope>NUCLEOTIDE SEQUENCE [LARGE SCALE GENOMIC DNA]</scope>
    <source>
        <strain evidence="2">Tous</strain>
    </source>
</reference>
<evidence type="ECO:0000313" key="1">
    <source>
        <dbReference type="EMBL" id="PSI00202.1"/>
    </source>
</evidence>
<dbReference type="EMBL" id="PXVC01000219">
    <property type="protein sequence ID" value="PSI00202.1"/>
    <property type="molecule type" value="Genomic_DNA"/>
</dbReference>
<dbReference type="RefSeq" id="WP_106501173.1">
    <property type="nucleotide sequence ID" value="NZ_PXVC01000219.1"/>
</dbReference>
<accession>A0A2P7EAE9</accession>
<protein>
    <submittedName>
        <fullName evidence="1">Uncharacterized protein</fullName>
    </submittedName>
</protein>
<gene>
    <name evidence="1" type="ORF">C7K08_14440</name>
</gene>
<sequence length="76" mass="8288">MAEDLRSTSLEEGSNEPRTVPMVLISMQQRTALIEYLAKQPYEDVASGIEFLRDAPSVNVTLNVSDSVDIASTTEG</sequence>
<dbReference type="Proteomes" id="UP000240206">
    <property type="component" value="Unassembled WGS sequence"/>
</dbReference>
<comment type="caution">
    <text evidence="1">The sequence shown here is derived from an EMBL/GenBank/DDBJ whole genome shotgun (WGS) entry which is preliminary data.</text>
</comment>
<proteinExistence type="predicted"/>
<evidence type="ECO:0000313" key="2">
    <source>
        <dbReference type="Proteomes" id="UP000240206"/>
    </source>
</evidence>
<name>A0A2P7EAE9_9SYNE</name>
<dbReference type="AlphaFoldDB" id="A0A2P7EAE9"/>
<keyword evidence="2" id="KW-1185">Reference proteome</keyword>
<organism evidence="1 2">
    <name type="scientific">Synechococcus lacustris str. Tous</name>
    <dbReference type="NCBI Taxonomy" id="1910958"/>
    <lineage>
        <taxon>Bacteria</taxon>
        <taxon>Bacillati</taxon>
        <taxon>Cyanobacteriota</taxon>
        <taxon>Cyanophyceae</taxon>
        <taxon>Synechococcales</taxon>
        <taxon>Synechococcaceae</taxon>
        <taxon>Synechococcus</taxon>
    </lineage>
</organism>